<keyword evidence="1 2" id="KW-0732">Signal</keyword>
<feature type="signal peptide" evidence="2">
    <location>
        <begin position="1"/>
        <end position="23"/>
    </location>
</feature>
<evidence type="ECO:0000256" key="1">
    <source>
        <dbReference type="ARBA" id="ARBA00022729"/>
    </source>
</evidence>
<evidence type="ECO:0000313" key="4">
    <source>
        <dbReference type="EMBL" id="OZI58998.1"/>
    </source>
</evidence>
<organism evidence="3 6">
    <name type="scientific">Bordetella genomosp. 1</name>
    <dbReference type="NCBI Taxonomy" id="1395607"/>
    <lineage>
        <taxon>Bacteria</taxon>
        <taxon>Pseudomonadati</taxon>
        <taxon>Pseudomonadota</taxon>
        <taxon>Betaproteobacteria</taxon>
        <taxon>Burkholderiales</taxon>
        <taxon>Alcaligenaceae</taxon>
        <taxon>Bordetella</taxon>
    </lineage>
</organism>
<dbReference type="Proteomes" id="UP000217005">
    <property type="component" value="Unassembled WGS sequence"/>
</dbReference>
<evidence type="ECO:0000313" key="3">
    <source>
        <dbReference type="EMBL" id="OZI36708.1"/>
    </source>
</evidence>
<evidence type="ECO:0000313" key="6">
    <source>
        <dbReference type="Proteomes" id="UP000217005"/>
    </source>
</evidence>
<proteinExistence type="predicted"/>
<dbReference type="SUPFAM" id="SSF89392">
    <property type="entry name" value="Prokaryotic lipoproteins and lipoprotein localization factors"/>
    <property type="match status" value="1"/>
</dbReference>
<dbReference type="Proteomes" id="UP000216354">
    <property type="component" value="Unassembled WGS sequence"/>
</dbReference>
<gene>
    <name evidence="4" type="ORF">CAL27_17225</name>
    <name evidence="3" type="ORF">CEG14_12020</name>
</gene>
<dbReference type="Pfam" id="PF19574">
    <property type="entry name" value="LolA_3"/>
    <property type="match status" value="1"/>
</dbReference>
<dbReference type="EMBL" id="NEVR01000004">
    <property type="protein sequence ID" value="OZI58998.1"/>
    <property type="molecule type" value="Genomic_DNA"/>
</dbReference>
<dbReference type="InterPro" id="IPR029046">
    <property type="entry name" value="LolA/LolB/LppX"/>
</dbReference>
<accession>A0A261SGZ1</accession>
<dbReference type="Gene3D" id="2.50.20.10">
    <property type="entry name" value="Lipoprotein localisation LolA/LolB/LppX"/>
    <property type="match status" value="1"/>
</dbReference>
<evidence type="ECO:0000256" key="2">
    <source>
        <dbReference type="SAM" id="SignalP"/>
    </source>
</evidence>
<sequence>MRRLRRLAALALCTLALPTAAWAFDLQQLRAQLTAAPVVRGKFVQEKHLRALPQPLVSRGDFVLATGQGMLWQLRSPLVQTLRITPQGIARQLPDGTWQAAPNGNNRETRLFLALLGGDTQGLAENFDLELDGSATDWRMHMTPNSLILRQIFTDIEIRGGALVQQIELRETQGDRTVLRMEDARAFPTLNDDERRAFTD</sequence>
<dbReference type="CDD" id="cd16325">
    <property type="entry name" value="LolA"/>
    <property type="match status" value="1"/>
</dbReference>
<evidence type="ECO:0008006" key="7">
    <source>
        <dbReference type="Google" id="ProtNLM"/>
    </source>
</evidence>
<dbReference type="OrthoDB" id="5297911at2"/>
<dbReference type="EMBL" id="NEVL01000003">
    <property type="protein sequence ID" value="OZI36708.1"/>
    <property type="molecule type" value="Genomic_DNA"/>
</dbReference>
<feature type="chain" id="PRO_5013079753" description="Outer membrane lipoprotein carrier protein LolA" evidence="2">
    <location>
        <begin position="24"/>
        <end position="200"/>
    </location>
</feature>
<keyword evidence="5" id="KW-1185">Reference proteome</keyword>
<reference evidence="4 5" key="2">
    <citation type="submission" date="2017-05" db="EMBL/GenBank/DDBJ databases">
        <title>Complete and WGS of Bordetella genogroups.</title>
        <authorList>
            <person name="Spilker T."/>
            <person name="Lipuma J."/>
        </authorList>
    </citation>
    <scope>NUCLEOTIDE SEQUENCE [LARGE SCALE GENOMIC DNA]</scope>
    <source>
        <strain evidence="4 5">AU9795</strain>
    </source>
</reference>
<dbReference type="InterPro" id="IPR004564">
    <property type="entry name" value="OM_lipoprot_carrier_LolA-like"/>
</dbReference>
<comment type="caution">
    <text evidence="3">The sequence shown here is derived from an EMBL/GenBank/DDBJ whole genome shotgun (WGS) entry which is preliminary data.</text>
</comment>
<dbReference type="AlphaFoldDB" id="A0A261SGZ1"/>
<name>A0A261SGZ1_9BORD</name>
<protein>
    <recommendedName>
        <fullName evidence="7">Outer membrane lipoprotein carrier protein LolA</fullName>
    </recommendedName>
</protein>
<evidence type="ECO:0000313" key="5">
    <source>
        <dbReference type="Proteomes" id="UP000216354"/>
    </source>
</evidence>
<reference evidence="3 6" key="1">
    <citation type="submission" date="2017-05" db="EMBL/GenBank/DDBJ databases">
        <title>Complete and WGS of Bordetella genogroups.</title>
        <authorList>
            <person name="Spilker T."/>
            <person name="LiPuma J."/>
        </authorList>
    </citation>
    <scope>NUCLEOTIDE SEQUENCE [LARGE SCALE GENOMIC DNA]</scope>
    <source>
        <strain evidence="3 6">AU17610</strain>
    </source>
</reference>